<evidence type="ECO:0000256" key="1">
    <source>
        <dbReference type="SAM" id="Phobius"/>
    </source>
</evidence>
<keyword evidence="1" id="KW-1133">Transmembrane helix</keyword>
<keyword evidence="3" id="KW-1185">Reference proteome</keyword>
<feature type="transmembrane region" description="Helical" evidence="1">
    <location>
        <begin position="214"/>
        <end position="237"/>
    </location>
</feature>
<name>A0ABQ4DNA2_9CELL</name>
<dbReference type="RefSeq" id="WP_203674835.1">
    <property type="nucleotide sequence ID" value="NZ_BONP01000015.1"/>
</dbReference>
<organism evidence="2 3">
    <name type="scientific">Cellulomonas phragmiteti</name>
    <dbReference type="NCBI Taxonomy" id="478780"/>
    <lineage>
        <taxon>Bacteria</taxon>
        <taxon>Bacillati</taxon>
        <taxon>Actinomycetota</taxon>
        <taxon>Actinomycetes</taxon>
        <taxon>Micrococcales</taxon>
        <taxon>Cellulomonadaceae</taxon>
        <taxon>Cellulomonas</taxon>
    </lineage>
</organism>
<feature type="transmembrane region" description="Helical" evidence="1">
    <location>
        <begin position="66"/>
        <end position="84"/>
    </location>
</feature>
<accession>A0ABQ4DNA2</accession>
<gene>
    <name evidence="2" type="ORF">Cph01nite_25750</name>
</gene>
<protein>
    <recommendedName>
        <fullName evidence="4">ABC transporter permease</fullName>
    </recommendedName>
</protein>
<feature type="transmembrane region" description="Helical" evidence="1">
    <location>
        <begin position="96"/>
        <end position="118"/>
    </location>
</feature>
<comment type="caution">
    <text evidence="2">The sequence shown here is derived from an EMBL/GenBank/DDBJ whole genome shotgun (WGS) entry which is preliminary data.</text>
</comment>
<evidence type="ECO:0000313" key="3">
    <source>
        <dbReference type="Proteomes" id="UP000614741"/>
    </source>
</evidence>
<keyword evidence="1" id="KW-0812">Transmembrane</keyword>
<feature type="transmembrane region" description="Helical" evidence="1">
    <location>
        <begin position="151"/>
        <end position="169"/>
    </location>
</feature>
<feature type="transmembrane region" description="Helical" evidence="1">
    <location>
        <begin position="26"/>
        <end position="46"/>
    </location>
</feature>
<dbReference type="EMBL" id="BONP01000015">
    <property type="protein sequence ID" value="GIG40813.1"/>
    <property type="molecule type" value="Genomic_DNA"/>
</dbReference>
<sequence>MTTTTPRRPSPTAHTVRRLGAALLRLAGWFWALAVVVIVLANVVGWATRGSTDVSIAVYARQASTWFPFSLGIMLVSAYLRVHVASGMTRRTFVRAALVVQVAAALGYAAVLTLLVLVERAVHDALGWDSVITEVQLADASAPPWALLGDLAVPLVLANLSGLLVGIVYQRGGAWWGTLTLPLTVGPVVAALYVPGLRLMEVPGLWTTASDAQVLVLAVALGAVLAVLTASAFSLLARGAPVAAKP</sequence>
<proteinExistence type="predicted"/>
<dbReference type="Proteomes" id="UP000614741">
    <property type="component" value="Unassembled WGS sequence"/>
</dbReference>
<evidence type="ECO:0008006" key="4">
    <source>
        <dbReference type="Google" id="ProtNLM"/>
    </source>
</evidence>
<evidence type="ECO:0000313" key="2">
    <source>
        <dbReference type="EMBL" id="GIG40813.1"/>
    </source>
</evidence>
<feature type="transmembrane region" description="Helical" evidence="1">
    <location>
        <begin position="176"/>
        <end position="194"/>
    </location>
</feature>
<keyword evidence="1" id="KW-0472">Membrane</keyword>
<reference evidence="2 3" key="1">
    <citation type="submission" date="2021-01" db="EMBL/GenBank/DDBJ databases">
        <title>Whole genome shotgun sequence of Cellulomonas phragmiteti NBRC 110785.</title>
        <authorList>
            <person name="Komaki H."/>
            <person name="Tamura T."/>
        </authorList>
    </citation>
    <scope>NUCLEOTIDE SEQUENCE [LARGE SCALE GENOMIC DNA]</scope>
    <source>
        <strain evidence="2 3">NBRC 110785</strain>
    </source>
</reference>